<dbReference type="PANTHER" id="PTHR22946:SF9">
    <property type="entry name" value="POLYKETIDE TRANSFERASE AF380"/>
    <property type="match status" value="1"/>
</dbReference>
<evidence type="ECO:0000256" key="3">
    <source>
        <dbReference type="SAM" id="MobiDB-lite"/>
    </source>
</evidence>
<feature type="domain" description="Peptidase S9 prolyl oligopeptidase catalytic" evidence="5">
    <location>
        <begin position="157"/>
        <end position="361"/>
    </location>
</feature>
<dbReference type="PROSITE" id="PS51257">
    <property type="entry name" value="PROKAR_LIPOPROTEIN"/>
    <property type="match status" value="1"/>
</dbReference>
<feature type="chain" id="PRO_5046086054" evidence="4">
    <location>
        <begin position="23"/>
        <end position="364"/>
    </location>
</feature>
<dbReference type="GO" id="GO:0016787">
    <property type="term" value="F:hydrolase activity"/>
    <property type="evidence" value="ECO:0007669"/>
    <property type="project" value="UniProtKB-KW"/>
</dbReference>
<comment type="similarity">
    <text evidence="1">Belongs to the AB hydrolase superfamily.</text>
</comment>
<feature type="compositionally biased region" description="Low complexity" evidence="3">
    <location>
        <begin position="35"/>
        <end position="78"/>
    </location>
</feature>
<keyword evidence="4" id="KW-0732">Signal</keyword>
<organism evidence="6 7">
    <name type="scientific">Mumia xiangluensis</name>
    <dbReference type="NCBI Taxonomy" id="1678900"/>
    <lineage>
        <taxon>Bacteria</taxon>
        <taxon>Bacillati</taxon>
        <taxon>Actinomycetota</taxon>
        <taxon>Actinomycetes</taxon>
        <taxon>Propionibacteriales</taxon>
        <taxon>Nocardioidaceae</taxon>
        <taxon>Mumia</taxon>
    </lineage>
</organism>
<evidence type="ECO:0000256" key="4">
    <source>
        <dbReference type="SAM" id="SignalP"/>
    </source>
</evidence>
<evidence type="ECO:0000256" key="1">
    <source>
        <dbReference type="ARBA" id="ARBA00008645"/>
    </source>
</evidence>
<dbReference type="InterPro" id="IPR050261">
    <property type="entry name" value="FrsA_esterase"/>
</dbReference>
<evidence type="ECO:0000313" key="6">
    <source>
        <dbReference type="EMBL" id="MFC6147991.1"/>
    </source>
</evidence>
<proteinExistence type="inferred from homology"/>
<accession>A0ABW1QHE0</accession>
<evidence type="ECO:0000259" key="5">
    <source>
        <dbReference type="Pfam" id="PF00326"/>
    </source>
</evidence>
<dbReference type="InterPro" id="IPR029058">
    <property type="entry name" value="AB_hydrolase_fold"/>
</dbReference>
<dbReference type="Pfam" id="PF00326">
    <property type="entry name" value="Peptidase_S9"/>
    <property type="match status" value="1"/>
</dbReference>
<gene>
    <name evidence="6" type="ORF">ACFPYK_01210</name>
</gene>
<keyword evidence="2 6" id="KW-0378">Hydrolase</keyword>
<sequence>MRVTPVRTGVAALALLATVACTGEPTDDDSGNAGAPATATTSPTATTTTAPSTDAAPSTTPTASPTATPAPLPTAESPVSLPALMAKEYDGRALRLRRVLARTDAYVRHAVTYRSGDLRISGILNLPRGDGPFPVAILAHGYIDPAIYTTGRGMMREQDYLAREGFAVLHVDYRNHAGSDDDPTAERDLRLGYTEDVINAVLAVRGSDDPRLDGDRVGLVGRSMGGGVVQNVLVTQPGLVDAAVVFASVSSDTVDNYERWIAADRPEVAADIVRAHGSPEENPDFWEQASPRTYVERATEPLLILHGTVDDTCPPRWARRTAAAFERAGKDVELVWYEGEGHAFGPQWPASMRRTVRFLQAQMS</sequence>
<keyword evidence="7" id="KW-1185">Reference proteome</keyword>
<dbReference type="SUPFAM" id="SSF53474">
    <property type="entry name" value="alpha/beta-Hydrolases"/>
    <property type="match status" value="1"/>
</dbReference>
<dbReference type="InterPro" id="IPR001375">
    <property type="entry name" value="Peptidase_S9_cat"/>
</dbReference>
<protein>
    <submittedName>
        <fullName evidence="6">Alpha/beta hydrolase family protein</fullName>
        <ecNumber evidence="6">3.4.-.-</ecNumber>
    </submittedName>
</protein>
<name>A0ABW1QHE0_9ACTN</name>
<feature type="signal peptide" evidence="4">
    <location>
        <begin position="1"/>
        <end position="22"/>
    </location>
</feature>
<comment type="caution">
    <text evidence="6">The sequence shown here is derived from an EMBL/GenBank/DDBJ whole genome shotgun (WGS) entry which is preliminary data.</text>
</comment>
<reference evidence="7" key="1">
    <citation type="journal article" date="2019" name="Int. J. Syst. Evol. Microbiol.">
        <title>The Global Catalogue of Microorganisms (GCM) 10K type strain sequencing project: providing services to taxonomists for standard genome sequencing and annotation.</title>
        <authorList>
            <consortium name="The Broad Institute Genomics Platform"/>
            <consortium name="The Broad Institute Genome Sequencing Center for Infectious Disease"/>
            <person name="Wu L."/>
            <person name="Ma J."/>
        </authorList>
    </citation>
    <scope>NUCLEOTIDE SEQUENCE [LARGE SCALE GENOMIC DNA]</scope>
    <source>
        <strain evidence="7">CGMCC 4.7198</strain>
    </source>
</reference>
<dbReference type="EMBL" id="JBHSQL010000001">
    <property type="protein sequence ID" value="MFC6147991.1"/>
    <property type="molecule type" value="Genomic_DNA"/>
</dbReference>
<feature type="region of interest" description="Disordered" evidence="3">
    <location>
        <begin position="25"/>
        <end position="79"/>
    </location>
</feature>
<dbReference type="EC" id="3.4.-.-" evidence="6"/>
<dbReference type="Gene3D" id="3.40.50.1820">
    <property type="entry name" value="alpha/beta hydrolase"/>
    <property type="match status" value="1"/>
</dbReference>
<evidence type="ECO:0000256" key="2">
    <source>
        <dbReference type="ARBA" id="ARBA00022801"/>
    </source>
</evidence>
<dbReference type="PANTHER" id="PTHR22946">
    <property type="entry name" value="DIENELACTONE HYDROLASE DOMAIN-CONTAINING PROTEIN-RELATED"/>
    <property type="match status" value="1"/>
</dbReference>
<evidence type="ECO:0000313" key="7">
    <source>
        <dbReference type="Proteomes" id="UP001596097"/>
    </source>
</evidence>
<dbReference type="Proteomes" id="UP001596097">
    <property type="component" value="Unassembled WGS sequence"/>
</dbReference>
<dbReference type="RefSeq" id="WP_163695525.1">
    <property type="nucleotide sequence ID" value="NZ_JBHSQL010000001.1"/>
</dbReference>